<protein>
    <submittedName>
        <fullName evidence="2">Uncharacterized protein</fullName>
    </submittedName>
</protein>
<organism evidence="2 3">
    <name type="scientific">Protopolystoma xenopodis</name>
    <dbReference type="NCBI Taxonomy" id="117903"/>
    <lineage>
        <taxon>Eukaryota</taxon>
        <taxon>Metazoa</taxon>
        <taxon>Spiralia</taxon>
        <taxon>Lophotrochozoa</taxon>
        <taxon>Platyhelminthes</taxon>
        <taxon>Monogenea</taxon>
        <taxon>Polyopisthocotylea</taxon>
        <taxon>Polystomatidea</taxon>
        <taxon>Polystomatidae</taxon>
        <taxon>Protopolystoma</taxon>
    </lineage>
</organism>
<feature type="compositionally biased region" description="Polar residues" evidence="1">
    <location>
        <begin position="124"/>
        <end position="133"/>
    </location>
</feature>
<accession>A0A3S5BYH7</accession>
<proteinExistence type="predicted"/>
<sequence length="315" mass="34785">MAHPPLGSAAGQRSGSRRRRASACLARPLRLYQCLGLPLTSPLLTLGWSRIRRPLVCATVYGVSRLVLICLKESESERKMRSRLETGPRMSDTGGPLSRRLTLRPDYSMSLPRSRPGRTLLPRSPTQPDSQPTKRNHRSTSQDEQRSLSGVVKRFFAGSHKSSTGTVVEDVDDAYCLAPMVAADSLSCMPLPSRCVSESRMQEFTEPMDSSDAGPLDGQSLNGSDVSSIDVSLDGGVCSTGMEPLSRELQRLQLDLAVVSQLYAIHKQRSIETRRSAYRCAYKLNAQKVSRIGTPVEYDALLSSIRRQHEVVWHS</sequence>
<name>A0A3S5BYH7_9PLAT</name>
<dbReference type="AlphaFoldDB" id="A0A3S5BYH7"/>
<reference evidence="2" key="1">
    <citation type="submission" date="2018-11" db="EMBL/GenBank/DDBJ databases">
        <authorList>
            <consortium name="Pathogen Informatics"/>
        </authorList>
    </citation>
    <scope>NUCLEOTIDE SEQUENCE</scope>
</reference>
<evidence type="ECO:0000313" key="3">
    <source>
        <dbReference type="Proteomes" id="UP000784294"/>
    </source>
</evidence>
<dbReference type="OrthoDB" id="6255491at2759"/>
<dbReference type="Proteomes" id="UP000784294">
    <property type="component" value="Unassembled WGS sequence"/>
</dbReference>
<feature type="region of interest" description="Disordered" evidence="1">
    <location>
        <begin position="78"/>
        <end position="148"/>
    </location>
</feature>
<evidence type="ECO:0000256" key="1">
    <source>
        <dbReference type="SAM" id="MobiDB-lite"/>
    </source>
</evidence>
<gene>
    <name evidence="2" type="ORF">PXEA_LOCUS17957</name>
</gene>
<comment type="caution">
    <text evidence="2">The sequence shown here is derived from an EMBL/GenBank/DDBJ whole genome shotgun (WGS) entry which is preliminary data.</text>
</comment>
<evidence type="ECO:0000313" key="2">
    <source>
        <dbReference type="EMBL" id="VEL24517.1"/>
    </source>
</evidence>
<dbReference type="EMBL" id="CAAALY010068159">
    <property type="protein sequence ID" value="VEL24517.1"/>
    <property type="molecule type" value="Genomic_DNA"/>
</dbReference>
<keyword evidence="3" id="KW-1185">Reference proteome</keyword>